<proteinExistence type="predicted"/>
<gene>
    <name evidence="1" type="ORF">ASCRUDRAFT_77702</name>
</gene>
<sequence>MIGNNIININNTASNDNFKLNLLFKSLNCLTLMSIFCFASLKDLIKAEILPFLKTYLPNELLSNHSSKISLNILNSYVILMLFNCNDQSQTQNQVSNYLDIVNEITFLISLKDLLIISLNIQDNLMLKSLIAKNLVSVINSISALLTLIKDFGDLNNLIYMNFTDFLIDIESISPSNDNVIINNLNNEIIKSFAQLIALSYELWHYDENQDFDDTQGPYPNDLSMLLTRLVDDFKIFFPSINQNYVVKSENDLIIEEVLFSIKCFATNSIRRTIEKKGAIFEKFSLLSNDRLVKNTLSVFENLSQIIKIKSWHNYIRLYYLKCLLGSFESRNNSLNFNLFNNNNFKSFLSNSIINNSIVTKENFRTNNNVNNFNNFNINYDNSNDDHDSNSILTINLVSSIEQPNRDLQICIASIFIRKLNITKFDKKTGKLLRRIYIPGLGWFCRKKLEQNRQI</sequence>
<reference evidence="2" key="1">
    <citation type="submission" date="2016-05" db="EMBL/GenBank/DDBJ databases">
        <title>Comparative genomics of biotechnologically important yeasts.</title>
        <authorList>
            <consortium name="DOE Joint Genome Institute"/>
            <person name="Riley R."/>
            <person name="Haridas S."/>
            <person name="Wolfe K.H."/>
            <person name="Lopes M.R."/>
            <person name="Hittinger C.T."/>
            <person name="Goker M."/>
            <person name="Salamov A."/>
            <person name="Wisecaver J."/>
            <person name="Long T.M."/>
            <person name="Aerts A.L."/>
            <person name="Barry K."/>
            <person name="Choi C."/>
            <person name="Clum A."/>
            <person name="Coughlan A.Y."/>
            <person name="Deshpande S."/>
            <person name="Douglass A.P."/>
            <person name="Hanson S.J."/>
            <person name="Klenk H.-P."/>
            <person name="Labutti K."/>
            <person name="Lapidus A."/>
            <person name="Lindquist E."/>
            <person name="Lipzen A."/>
            <person name="Meier-Kolthoff J.P."/>
            <person name="Ohm R.A."/>
            <person name="Otillar R.P."/>
            <person name="Pangilinan J."/>
            <person name="Peng Y."/>
            <person name="Rokas A."/>
            <person name="Rosa C.A."/>
            <person name="Scheuner C."/>
            <person name="Sibirny A.A."/>
            <person name="Slot J.C."/>
            <person name="Stielow J.B."/>
            <person name="Sun H."/>
            <person name="Kurtzman C.P."/>
            <person name="Blackwell M."/>
            <person name="Grigoriev I.V."/>
            <person name="Jeffries T.W."/>
        </authorList>
    </citation>
    <scope>NUCLEOTIDE SEQUENCE [LARGE SCALE GENOMIC DNA]</scope>
    <source>
        <strain evidence="2">DSM 1968</strain>
    </source>
</reference>
<dbReference type="RefSeq" id="XP_020045005.1">
    <property type="nucleotide sequence ID" value="XM_020193969.1"/>
</dbReference>
<dbReference type="GeneID" id="30967605"/>
<keyword evidence="2" id="KW-1185">Reference proteome</keyword>
<dbReference type="EMBL" id="KV454490">
    <property type="protein sequence ID" value="ODV58698.1"/>
    <property type="molecule type" value="Genomic_DNA"/>
</dbReference>
<dbReference type="InParanoid" id="A0A1D2VAK0"/>
<name>A0A1D2VAK0_9ASCO</name>
<protein>
    <submittedName>
        <fullName evidence="1">Uncharacterized protein</fullName>
    </submittedName>
</protein>
<evidence type="ECO:0000313" key="2">
    <source>
        <dbReference type="Proteomes" id="UP000095038"/>
    </source>
</evidence>
<dbReference type="AlphaFoldDB" id="A0A1D2VAK0"/>
<organism evidence="1 2">
    <name type="scientific">Ascoidea rubescens DSM 1968</name>
    <dbReference type="NCBI Taxonomy" id="1344418"/>
    <lineage>
        <taxon>Eukaryota</taxon>
        <taxon>Fungi</taxon>
        <taxon>Dikarya</taxon>
        <taxon>Ascomycota</taxon>
        <taxon>Saccharomycotina</taxon>
        <taxon>Saccharomycetes</taxon>
        <taxon>Ascoideaceae</taxon>
        <taxon>Ascoidea</taxon>
    </lineage>
</organism>
<accession>A0A1D2VAK0</accession>
<evidence type="ECO:0000313" key="1">
    <source>
        <dbReference type="EMBL" id="ODV58698.1"/>
    </source>
</evidence>
<dbReference type="Proteomes" id="UP000095038">
    <property type="component" value="Unassembled WGS sequence"/>
</dbReference>